<evidence type="ECO:0000313" key="3">
    <source>
        <dbReference type="EMBL" id="KIX08662.1"/>
    </source>
</evidence>
<feature type="transmembrane region" description="Helical" evidence="1">
    <location>
        <begin position="331"/>
        <end position="353"/>
    </location>
</feature>
<name>A0A0D2G2B1_9EURO</name>
<dbReference type="VEuPathDB" id="FungiDB:Z518_03319"/>
<dbReference type="Pfam" id="PF26616">
    <property type="entry name" value="CorA-like"/>
    <property type="match status" value="1"/>
</dbReference>
<dbReference type="HOGENOM" id="CLU_029947_1_1_1"/>
<evidence type="ECO:0000313" key="4">
    <source>
        <dbReference type="Proteomes" id="UP000053617"/>
    </source>
</evidence>
<dbReference type="AlphaFoldDB" id="A0A0D2G2B1"/>
<dbReference type="GeneID" id="25291390"/>
<feature type="domain" description="CorA-like transporter" evidence="2">
    <location>
        <begin position="48"/>
        <end position="110"/>
    </location>
</feature>
<sequence>MAECDVFTQFREYAVLFRFRIGDHDLGPPNMRFRRLIDHRGEISLLGFECSYVLRVVELNHRNNREEPWSARQFAIYNKYNACSRTSTWIFIALTKDTEARLQEYLADANTWGLFNPFELHSLLSDTVLANWGPYFEWLATRAAELEDRIMVSRIRSEEGVLLVDFADRRKLKHLEDKILDMIVMLDSTSNTLSSIQEKYAARSTQQMLHGSDQCDLSDDLIVQTFKEQHERTLQLKSKAETLRVKLAGTIELISSSLELNNGLDLSILAGEAQNETRKGLRDAIAMKILTIVTLVYLPTTVVANFFSTEFVMQVSSEDGKSTHLAVASNWWILLVASIPLTIATLYIWWFFLQKQAYDKYPSWFEFLRRPFQRIFGRYGSASSERSKTYSSV</sequence>
<evidence type="ECO:0000256" key="1">
    <source>
        <dbReference type="SAM" id="Phobius"/>
    </source>
</evidence>
<dbReference type="Proteomes" id="UP000053617">
    <property type="component" value="Unassembled WGS sequence"/>
</dbReference>
<reference evidence="3 4" key="1">
    <citation type="submission" date="2015-01" db="EMBL/GenBank/DDBJ databases">
        <title>The Genome Sequence of Rhinocladiella mackenzie CBS 650.93.</title>
        <authorList>
            <consortium name="The Broad Institute Genomics Platform"/>
            <person name="Cuomo C."/>
            <person name="de Hoog S."/>
            <person name="Gorbushina A."/>
            <person name="Stielow B."/>
            <person name="Teixiera M."/>
            <person name="Abouelleil A."/>
            <person name="Chapman S.B."/>
            <person name="Priest M."/>
            <person name="Young S.K."/>
            <person name="Wortman J."/>
            <person name="Nusbaum C."/>
            <person name="Birren B."/>
        </authorList>
    </citation>
    <scope>NUCLEOTIDE SEQUENCE [LARGE SCALE GENOMIC DNA]</scope>
    <source>
        <strain evidence="3 4">CBS 650.93</strain>
    </source>
</reference>
<keyword evidence="1" id="KW-0812">Transmembrane</keyword>
<keyword evidence="4" id="KW-1185">Reference proteome</keyword>
<dbReference type="Gene3D" id="1.20.58.340">
    <property type="entry name" value="Magnesium transport protein CorA, transmembrane region"/>
    <property type="match status" value="1"/>
</dbReference>
<proteinExistence type="predicted"/>
<dbReference type="InterPro" id="IPR058257">
    <property type="entry name" value="CorA-like_dom"/>
</dbReference>
<feature type="transmembrane region" description="Helical" evidence="1">
    <location>
        <begin position="285"/>
        <end position="307"/>
    </location>
</feature>
<evidence type="ECO:0000259" key="2">
    <source>
        <dbReference type="Pfam" id="PF26616"/>
    </source>
</evidence>
<keyword evidence="1" id="KW-0472">Membrane</keyword>
<dbReference type="OrthoDB" id="4160576at2759"/>
<dbReference type="RefSeq" id="XP_013275798.1">
    <property type="nucleotide sequence ID" value="XM_013420344.1"/>
</dbReference>
<accession>A0A0D2G2B1</accession>
<protein>
    <recommendedName>
        <fullName evidence="2">CorA-like transporter domain-containing protein</fullName>
    </recommendedName>
</protein>
<keyword evidence="1" id="KW-1133">Transmembrane helix</keyword>
<dbReference type="EMBL" id="KN847476">
    <property type="protein sequence ID" value="KIX08662.1"/>
    <property type="molecule type" value="Genomic_DNA"/>
</dbReference>
<organism evidence="3 4">
    <name type="scientific">Rhinocladiella mackenziei CBS 650.93</name>
    <dbReference type="NCBI Taxonomy" id="1442369"/>
    <lineage>
        <taxon>Eukaryota</taxon>
        <taxon>Fungi</taxon>
        <taxon>Dikarya</taxon>
        <taxon>Ascomycota</taxon>
        <taxon>Pezizomycotina</taxon>
        <taxon>Eurotiomycetes</taxon>
        <taxon>Chaetothyriomycetidae</taxon>
        <taxon>Chaetothyriales</taxon>
        <taxon>Herpotrichiellaceae</taxon>
        <taxon>Rhinocladiella</taxon>
    </lineage>
</organism>
<gene>
    <name evidence="3" type="ORF">Z518_03319</name>
</gene>
<dbReference type="STRING" id="1442369.A0A0D2G2B1"/>